<name>A0A4Z0ACC9_9AGAM</name>
<dbReference type="Pfam" id="PF00096">
    <property type="entry name" value="zf-C2H2"/>
    <property type="match status" value="2"/>
</dbReference>
<keyword evidence="4" id="KW-0862">Zinc</keyword>
<feature type="domain" description="C2H2-type" evidence="7">
    <location>
        <begin position="259"/>
        <end position="289"/>
    </location>
</feature>
<proteinExistence type="predicted"/>
<dbReference type="OrthoDB" id="8117402at2759"/>
<gene>
    <name evidence="8" type="ORF">EWM64_g696</name>
</gene>
<dbReference type="GO" id="GO:0000978">
    <property type="term" value="F:RNA polymerase II cis-regulatory region sequence-specific DNA binding"/>
    <property type="evidence" value="ECO:0007669"/>
    <property type="project" value="TreeGrafter"/>
</dbReference>
<evidence type="ECO:0000313" key="9">
    <source>
        <dbReference type="Proteomes" id="UP000298061"/>
    </source>
</evidence>
<evidence type="ECO:0000256" key="4">
    <source>
        <dbReference type="ARBA" id="ARBA00022833"/>
    </source>
</evidence>
<dbReference type="Proteomes" id="UP000298061">
    <property type="component" value="Unassembled WGS sequence"/>
</dbReference>
<feature type="compositionally biased region" description="Basic and acidic residues" evidence="6">
    <location>
        <begin position="309"/>
        <end position="321"/>
    </location>
</feature>
<dbReference type="STRING" id="135208.A0A4Z0ACC9"/>
<evidence type="ECO:0000256" key="6">
    <source>
        <dbReference type="SAM" id="MobiDB-lite"/>
    </source>
</evidence>
<keyword evidence="9" id="KW-1185">Reference proteome</keyword>
<keyword evidence="3 5" id="KW-0863">Zinc-finger</keyword>
<evidence type="ECO:0000256" key="2">
    <source>
        <dbReference type="ARBA" id="ARBA00022737"/>
    </source>
</evidence>
<dbReference type="Gene3D" id="3.30.160.60">
    <property type="entry name" value="Classic Zinc Finger"/>
    <property type="match status" value="2"/>
</dbReference>
<dbReference type="GO" id="GO:0045944">
    <property type="term" value="P:positive regulation of transcription by RNA polymerase II"/>
    <property type="evidence" value="ECO:0007669"/>
    <property type="project" value="UniProtKB-ARBA"/>
</dbReference>
<accession>A0A4Z0ACC9</accession>
<dbReference type="PROSITE" id="PS50157">
    <property type="entry name" value="ZINC_FINGER_C2H2_2"/>
    <property type="match status" value="2"/>
</dbReference>
<dbReference type="GO" id="GO:0008270">
    <property type="term" value="F:zinc ion binding"/>
    <property type="evidence" value="ECO:0007669"/>
    <property type="project" value="UniProtKB-KW"/>
</dbReference>
<reference evidence="8 9" key="1">
    <citation type="submission" date="2019-02" db="EMBL/GenBank/DDBJ databases">
        <title>Genome sequencing of the rare red list fungi Hericium alpestre (H. flagellum).</title>
        <authorList>
            <person name="Buettner E."/>
            <person name="Kellner H."/>
        </authorList>
    </citation>
    <scope>NUCLEOTIDE SEQUENCE [LARGE SCALE GENOMIC DNA]</scope>
    <source>
        <strain evidence="8 9">DSM 108284</strain>
    </source>
</reference>
<feature type="region of interest" description="Disordered" evidence="6">
    <location>
        <begin position="150"/>
        <end position="176"/>
    </location>
</feature>
<protein>
    <recommendedName>
        <fullName evidence="7">C2H2-type domain-containing protein</fullName>
    </recommendedName>
</protein>
<evidence type="ECO:0000256" key="1">
    <source>
        <dbReference type="ARBA" id="ARBA00022723"/>
    </source>
</evidence>
<organism evidence="8 9">
    <name type="scientific">Hericium alpestre</name>
    <dbReference type="NCBI Taxonomy" id="135208"/>
    <lineage>
        <taxon>Eukaryota</taxon>
        <taxon>Fungi</taxon>
        <taxon>Dikarya</taxon>
        <taxon>Basidiomycota</taxon>
        <taxon>Agaricomycotina</taxon>
        <taxon>Agaricomycetes</taxon>
        <taxon>Russulales</taxon>
        <taxon>Hericiaceae</taxon>
        <taxon>Hericium</taxon>
    </lineage>
</organism>
<dbReference type="InterPro" id="IPR036236">
    <property type="entry name" value="Znf_C2H2_sf"/>
</dbReference>
<keyword evidence="1" id="KW-0479">Metal-binding</keyword>
<dbReference type="PROSITE" id="PS00028">
    <property type="entry name" value="ZINC_FINGER_C2H2_1"/>
    <property type="match status" value="2"/>
</dbReference>
<sequence length="321" mass="35056">MSTPSVFCQPDKYDFDFSVFFDGTQQSVAIPPSEDFERDLDSHFASLDDTHFNGFNTSFVLPTEPFALRSQTPGPPSAITTSSDFDTTSITSYSQYQYPSPAYTGSHYSGLDMEFSAVRVSSSDYGMLDSMGTFGARGYPGVGAQGYNSTTFGTLPPSPPNSPPARALPRARSDYSPVSSIGQHIRFSGQSTVSPHHLSPQLPTVPSVLPVASVPESDDGSSSDSRRKHQCPSCFRAFARAYNLKTHMDTHNPDRPKPHMCPHPSCGRQFSRKHDLQRHRAAIHRDQSSGTSVSPVARAAALPPSKRQAIGEDFPRCRDVK</sequence>
<dbReference type="InterPro" id="IPR050329">
    <property type="entry name" value="GLI_C2H2-zinc-finger"/>
</dbReference>
<feature type="domain" description="C2H2-type" evidence="7">
    <location>
        <begin position="229"/>
        <end position="256"/>
    </location>
</feature>
<dbReference type="AlphaFoldDB" id="A0A4Z0ACC9"/>
<evidence type="ECO:0000313" key="8">
    <source>
        <dbReference type="EMBL" id="TFY83318.1"/>
    </source>
</evidence>
<dbReference type="PANTHER" id="PTHR19818">
    <property type="entry name" value="ZINC FINGER PROTEIN ZIC AND GLI"/>
    <property type="match status" value="1"/>
</dbReference>
<evidence type="ECO:0000259" key="7">
    <source>
        <dbReference type="PROSITE" id="PS50157"/>
    </source>
</evidence>
<dbReference type="GO" id="GO:0000981">
    <property type="term" value="F:DNA-binding transcription factor activity, RNA polymerase II-specific"/>
    <property type="evidence" value="ECO:0007669"/>
    <property type="project" value="TreeGrafter"/>
</dbReference>
<evidence type="ECO:0000256" key="3">
    <source>
        <dbReference type="ARBA" id="ARBA00022771"/>
    </source>
</evidence>
<dbReference type="GO" id="GO:0005634">
    <property type="term" value="C:nucleus"/>
    <property type="evidence" value="ECO:0007669"/>
    <property type="project" value="UniProtKB-ARBA"/>
</dbReference>
<evidence type="ECO:0000256" key="5">
    <source>
        <dbReference type="PROSITE-ProRule" id="PRU00042"/>
    </source>
</evidence>
<dbReference type="EMBL" id="SFCI01000037">
    <property type="protein sequence ID" value="TFY83318.1"/>
    <property type="molecule type" value="Genomic_DNA"/>
</dbReference>
<dbReference type="InterPro" id="IPR013087">
    <property type="entry name" value="Znf_C2H2_type"/>
</dbReference>
<comment type="caution">
    <text evidence="8">The sequence shown here is derived from an EMBL/GenBank/DDBJ whole genome shotgun (WGS) entry which is preliminary data.</text>
</comment>
<feature type="region of interest" description="Disordered" evidence="6">
    <location>
        <begin position="188"/>
        <end position="230"/>
    </location>
</feature>
<feature type="region of interest" description="Disordered" evidence="6">
    <location>
        <begin position="281"/>
        <end position="321"/>
    </location>
</feature>
<dbReference type="SUPFAM" id="SSF57667">
    <property type="entry name" value="beta-beta-alpha zinc fingers"/>
    <property type="match status" value="1"/>
</dbReference>
<dbReference type="SMART" id="SM00355">
    <property type="entry name" value="ZnF_C2H2"/>
    <property type="match status" value="2"/>
</dbReference>
<dbReference type="PANTHER" id="PTHR19818:SF139">
    <property type="entry name" value="PAIR-RULE PROTEIN ODD-PAIRED"/>
    <property type="match status" value="1"/>
</dbReference>
<keyword evidence="2" id="KW-0677">Repeat</keyword>